<sequence>MNTQTLNTVAPHTTEAATFPISMGNIVGSLALVLVMIVAVAWILRRTGVVSRVAKGHNLLAVKHSQSIGSRERLVVVEVDDKWLLLGVTQQSITPLMTMEKQESSMAMPVISDFQASLLQCFKQRASRSQS</sequence>
<dbReference type="RefSeq" id="WP_064564349.1">
    <property type="nucleotide sequence ID" value="NZ_CP014007.2"/>
</dbReference>
<comment type="similarity">
    <text evidence="6 7">Belongs to the FliO/MopB family.</text>
</comment>
<evidence type="ECO:0000256" key="5">
    <source>
        <dbReference type="ARBA" id="ARBA00023143"/>
    </source>
</evidence>
<dbReference type="PANTHER" id="PTHR38766:SF1">
    <property type="entry name" value="FLAGELLAR PROTEIN FLIO"/>
    <property type="match status" value="1"/>
</dbReference>
<dbReference type="PANTHER" id="PTHR38766">
    <property type="entry name" value="FLAGELLAR PROTEIN FLIO"/>
    <property type="match status" value="1"/>
</dbReference>
<dbReference type="Proteomes" id="UP000182314">
    <property type="component" value="Unassembled WGS sequence"/>
</dbReference>
<reference evidence="8 10" key="2">
    <citation type="submission" date="2021-03" db="EMBL/GenBank/DDBJ databases">
        <authorList>
            <person name="Li Y."/>
            <person name="Li S."/>
            <person name="Chen M."/>
            <person name="Peng G."/>
            <person name="Tan Z."/>
            <person name="An Q."/>
        </authorList>
    </citation>
    <scope>NUCLEOTIDE SEQUENCE [LARGE SCALE GENOMIC DNA]</scope>
    <source>
        <strain evidence="8 10">Ola 51</strain>
    </source>
</reference>
<dbReference type="GO" id="GO:0044781">
    <property type="term" value="P:bacterial-type flagellum organization"/>
    <property type="evidence" value="ECO:0007669"/>
    <property type="project" value="UniProtKB-UniRule"/>
</dbReference>
<evidence type="ECO:0000256" key="4">
    <source>
        <dbReference type="ARBA" id="ARBA00023136"/>
    </source>
</evidence>
<keyword evidence="4 7" id="KW-0472">Membrane</keyword>
<evidence type="ECO:0000256" key="3">
    <source>
        <dbReference type="ARBA" id="ARBA00022989"/>
    </source>
</evidence>
<dbReference type="Proteomes" id="UP000078227">
    <property type="component" value="Chromosome"/>
</dbReference>
<evidence type="ECO:0000256" key="2">
    <source>
        <dbReference type="ARBA" id="ARBA00022692"/>
    </source>
</evidence>
<evidence type="ECO:0000313" key="9">
    <source>
        <dbReference type="EMBL" id="SFC75070.1"/>
    </source>
</evidence>
<keyword evidence="9" id="KW-0966">Cell projection</keyword>
<dbReference type="EMBL" id="FOKO01000004">
    <property type="protein sequence ID" value="SFC75070.1"/>
    <property type="molecule type" value="Genomic_DNA"/>
</dbReference>
<name>A0AA94H4V9_9ENTR</name>
<keyword evidence="1 7" id="KW-1003">Cell membrane</keyword>
<evidence type="ECO:0000313" key="8">
    <source>
        <dbReference type="EMBL" id="ANI81744.1"/>
    </source>
</evidence>
<evidence type="ECO:0000256" key="6">
    <source>
        <dbReference type="ARBA" id="ARBA00037937"/>
    </source>
</evidence>
<proteinExistence type="inferred from homology"/>
<keyword evidence="3 7" id="KW-1133">Transmembrane helix</keyword>
<evidence type="ECO:0000313" key="11">
    <source>
        <dbReference type="Proteomes" id="UP000182314"/>
    </source>
</evidence>
<dbReference type="GO" id="GO:0005886">
    <property type="term" value="C:plasma membrane"/>
    <property type="evidence" value="ECO:0007669"/>
    <property type="project" value="UniProtKB-SubCell"/>
</dbReference>
<evidence type="ECO:0000256" key="7">
    <source>
        <dbReference type="RuleBase" id="RU362064"/>
    </source>
</evidence>
<accession>A0AA94H4V9</accession>
<dbReference type="InterPro" id="IPR022781">
    <property type="entry name" value="Flagellar_biosynth_FliO"/>
</dbReference>
<keyword evidence="5 7" id="KW-0975">Bacterial flagellum</keyword>
<dbReference type="NCBIfam" id="TIGR03500">
    <property type="entry name" value="FliO_TIGR"/>
    <property type="match status" value="1"/>
</dbReference>
<dbReference type="Pfam" id="PF04347">
    <property type="entry name" value="FliO"/>
    <property type="match status" value="1"/>
</dbReference>
<keyword evidence="9" id="KW-0282">Flagellum</keyword>
<gene>
    <name evidence="8" type="primary">fliO</name>
    <name evidence="8" type="ORF">AWR26_06075</name>
    <name evidence="9" type="ORF">SAMN05216286_3089</name>
</gene>
<comment type="subcellular location">
    <subcellularLocation>
        <location evidence="7">Cell membrane</location>
    </subcellularLocation>
    <subcellularLocation>
        <location evidence="7">Bacterial flagellum basal body</location>
    </subcellularLocation>
</comment>
<evidence type="ECO:0000256" key="1">
    <source>
        <dbReference type="ARBA" id="ARBA00022475"/>
    </source>
</evidence>
<protein>
    <recommendedName>
        <fullName evidence="7">Flagellar protein</fullName>
    </recommendedName>
</protein>
<keyword evidence="9" id="KW-0969">Cilium</keyword>
<dbReference type="AlphaFoldDB" id="A0AA94H4V9"/>
<feature type="transmembrane region" description="Helical" evidence="7">
    <location>
        <begin position="26"/>
        <end position="44"/>
    </location>
</feature>
<keyword evidence="10" id="KW-1185">Reference proteome</keyword>
<organism evidence="9 11">
    <name type="scientific">Kosakonia oryzae</name>
    <dbReference type="NCBI Taxonomy" id="497725"/>
    <lineage>
        <taxon>Bacteria</taxon>
        <taxon>Pseudomonadati</taxon>
        <taxon>Pseudomonadota</taxon>
        <taxon>Gammaproteobacteria</taxon>
        <taxon>Enterobacterales</taxon>
        <taxon>Enterobacteriaceae</taxon>
        <taxon>Kosakonia</taxon>
    </lineage>
</organism>
<dbReference type="GO" id="GO:0009425">
    <property type="term" value="C:bacterial-type flagellum basal body"/>
    <property type="evidence" value="ECO:0007669"/>
    <property type="project" value="UniProtKB-SubCell"/>
</dbReference>
<dbReference type="KEGG" id="kor:AWR26_06075"/>
<dbReference type="InterPro" id="IPR052205">
    <property type="entry name" value="FliO/MopB"/>
</dbReference>
<evidence type="ECO:0000313" key="10">
    <source>
        <dbReference type="Proteomes" id="UP000078227"/>
    </source>
</evidence>
<reference evidence="9 11" key="1">
    <citation type="submission" date="2016-10" db="EMBL/GenBank/DDBJ databases">
        <authorList>
            <person name="Varghese N."/>
            <person name="Submissions S."/>
        </authorList>
    </citation>
    <scope>NUCLEOTIDE SEQUENCE [LARGE SCALE GENOMIC DNA]</scope>
    <source>
        <strain evidence="9 11">CGMCC 1.7012</strain>
    </source>
</reference>
<keyword evidence="2 7" id="KW-0812">Transmembrane</keyword>
<dbReference type="EMBL" id="CP014007">
    <property type="protein sequence ID" value="ANI81744.1"/>
    <property type="molecule type" value="Genomic_DNA"/>
</dbReference>